<comment type="caution">
    <text evidence="2">The sequence shown here is derived from an EMBL/GenBank/DDBJ whole genome shotgun (WGS) entry which is preliminary data.</text>
</comment>
<reference evidence="2 3" key="1">
    <citation type="submission" date="2021-09" db="EMBL/GenBank/DDBJ databases">
        <title>Isoptericola luteus sp. nov., a novel bacterium isolated from Harbin, the capital city of Heilongjiang province.</title>
        <authorList>
            <person name="Li J."/>
        </authorList>
    </citation>
    <scope>NUCLEOTIDE SEQUENCE [LARGE SCALE GENOMIC DNA]</scope>
    <source>
        <strain evidence="2 3">NEAU-Y5</strain>
    </source>
</reference>
<dbReference type="RefSeq" id="WP_225563795.1">
    <property type="nucleotide sequence ID" value="NZ_JAIXCQ010000001.1"/>
</dbReference>
<accession>A0ABS7ZC90</accession>
<gene>
    <name evidence="2" type="ORF">LEP48_01760</name>
</gene>
<sequence>MRYSAAQLTATDRLATGGETPGGPDPRAAVVTGLTTLAWYAVPDVVTPRWARALAKTAVAVGGSLGMLVTADGRALRAGLRELRAANADGSRDEQGEDVAAGAPSDDRAVDDENGPVLGADDAEPEPGVNPVLAGAAVVGVTAAAVLVAVGGEKWAYRRGERWRESGLAWPHTRVGLVLGVLAAGVTLLEPPRAVPLDQRP</sequence>
<name>A0ABS7ZC90_9MICO</name>
<proteinExistence type="predicted"/>
<keyword evidence="3" id="KW-1185">Reference proteome</keyword>
<evidence type="ECO:0008006" key="4">
    <source>
        <dbReference type="Google" id="ProtNLM"/>
    </source>
</evidence>
<evidence type="ECO:0000313" key="3">
    <source>
        <dbReference type="Proteomes" id="UP001319870"/>
    </source>
</evidence>
<protein>
    <recommendedName>
        <fullName evidence="4">Peptidase S9</fullName>
    </recommendedName>
</protein>
<dbReference type="Proteomes" id="UP001319870">
    <property type="component" value="Unassembled WGS sequence"/>
</dbReference>
<evidence type="ECO:0000256" key="1">
    <source>
        <dbReference type="SAM" id="MobiDB-lite"/>
    </source>
</evidence>
<organism evidence="2 3">
    <name type="scientific">Isoptericola luteus</name>
    <dbReference type="NCBI Taxonomy" id="2879484"/>
    <lineage>
        <taxon>Bacteria</taxon>
        <taxon>Bacillati</taxon>
        <taxon>Actinomycetota</taxon>
        <taxon>Actinomycetes</taxon>
        <taxon>Micrococcales</taxon>
        <taxon>Promicromonosporaceae</taxon>
        <taxon>Isoptericola</taxon>
    </lineage>
</organism>
<evidence type="ECO:0000313" key="2">
    <source>
        <dbReference type="EMBL" id="MCA5892077.1"/>
    </source>
</evidence>
<feature type="region of interest" description="Disordered" evidence="1">
    <location>
        <begin position="87"/>
        <end position="126"/>
    </location>
</feature>
<dbReference type="EMBL" id="JAIXCQ010000001">
    <property type="protein sequence ID" value="MCA5892077.1"/>
    <property type="molecule type" value="Genomic_DNA"/>
</dbReference>